<keyword evidence="5 7" id="KW-0472">Membrane</keyword>
<keyword evidence="10" id="KW-1185">Reference proteome</keyword>
<dbReference type="PATRIC" id="fig|1423735.3.peg.622"/>
<keyword evidence="3 7" id="KW-0812">Transmembrane</keyword>
<organism evidence="9 10">
    <name type="scientific">Lapidilactobacillus concavus DSM 17758</name>
    <dbReference type="NCBI Taxonomy" id="1423735"/>
    <lineage>
        <taxon>Bacteria</taxon>
        <taxon>Bacillati</taxon>
        <taxon>Bacillota</taxon>
        <taxon>Bacilli</taxon>
        <taxon>Lactobacillales</taxon>
        <taxon>Lactobacillaceae</taxon>
        <taxon>Lapidilactobacillus</taxon>
    </lineage>
</organism>
<evidence type="ECO:0000256" key="7">
    <source>
        <dbReference type="HAMAP-Rule" id="MF_00910"/>
    </source>
</evidence>
<dbReference type="InterPro" id="IPR011922">
    <property type="entry name" value="Cell_div_FtsL"/>
</dbReference>
<keyword evidence="1 7" id="KW-1003">Cell membrane</keyword>
<comment type="function">
    <text evidence="7">Essential cell division protein.</text>
</comment>
<feature type="transmembrane region" description="Helical" evidence="7">
    <location>
        <begin position="44"/>
        <end position="65"/>
    </location>
</feature>
<dbReference type="OrthoDB" id="2298695at2"/>
<comment type="subcellular location">
    <subcellularLocation>
        <location evidence="7">Cell membrane</location>
        <topology evidence="7">Single-pass type II membrane protein</topology>
    </subcellularLocation>
    <text evidence="7">Localizes to the division septum where it forms a ring structure.</text>
</comment>
<keyword evidence="2 7" id="KW-0132">Cell division</keyword>
<evidence type="ECO:0000256" key="6">
    <source>
        <dbReference type="ARBA" id="ARBA00023306"/>
    </source>
</evidence>
<dbReference type="RefSeq" id="WP_057825471.1">
    <property type="nucleotide sequence ID" value="NZ_AZFX01000087.1"/>
</dbReference>
<comment type="caution">
    <text evidence="9">The sequence shown here is derived from an EMBL/GenBank/DDBJ whole genome shotgun (WGS) entry which is preliminary data.</text>
</comment>
<evidence type="ECO:0000256" key="2">
    <source>
        <dbReference type="ARBA" id="ARBA00022618"/>
    </source>
</evidence>
<accession>A0A0R1VSX3</accession>
<reference evidence="9 10" key="1">
    <citation type="journal article" date="2015" name="Genome Announc.">
        <title>Expanding the biotechnology potential of lactobacilli through comparative genomics of 213 strains and associated genera.</title>
        <authorList>
            <person name="Sun Z."/>
            <person name="Harris H.M."/>
            <person name="McCann A."/>
            <person name="Guo C."/>
            <person name="Argimon S."/>
            <person name="Zhang W."/>
            <person name="Yang X."/>
            <person name="Jeffery I.B."/>
            <person name="Cooney J.C."/>
            <person name="Kagawa T.F."/>
            <person name="Liu W."/>
            <person name="Song Y."/>
            <person name="Salvetti E."/>
            <person name="Wrobel A."/>
            <person name="Rasinkangas P."/>
            <person name="Parkhill J."/>
            <person name="Rea M.C."/>
            <person name="O'Sullivan O."/>
            <person name="Ritari J."/>
            <person name="Douillard F.P."/>
            <person name="Paul Ross R."/>
            <person name="Yang R."/>
            <person name="Briner A.E."/>
            <person name="Felis G.E."/>
            <person name="de Vos W.M."/>
            <person name="Barrangou R."/>
            <person name="Klaenhammer T.R."/>
            <person name="Caufield P.W."/>
            <person name="Cui Y."/>
            <person name="Zhang H."/>
            <person name="O'Toole P.W."/>
        </authorList>
    </citation>
    <scope>NUCLEOTIDE SEQUENCE [LARGE SCALE GENOMIC DNA]</scope>
    <source>
        <strain evidence="9 10">DSM 17758</strain>
    </source>
</reference>
<evidence type="ECO:0000256" key="3">
    <source>
        <dbReference type="ARBA" id="ARBA00022692"/>
    </source>
</evidence>
<evidence type="ECO:0000313" key="9">
    <source>
        <dbReference type="EMBL" id="KRM08525.1"/>
    </source>
</evidence>
<evidence type="ECO:0000256" key="1">
    <source>
        <dbReference type="ARBA" id="ARBA00022475"/>
    </source>
</evidence>
<evidence type="ECO:0000256" key="5">
    <source>
        <dbReference type="ARBA" id="ARBA00023136"/>
    </source>
</evidence>
<dbReference type="GO" id="GO:0043093">
    <property type="term" value="P:FtsZ-dependent cytokinesis"/>
    <property type="evidence" value="ECO:0007669"/>
    <property type="project" value="UniProtKB-UniRule"/>
</dbReference>
<name>A0A0R1VSX3_9LACO</name>
<dbReference type="STRING" id="1423735.FC15_GL000594"/>
<gene>
    <name evidence="7" type="primary">ftsL</name>
    <name evidence="9" type="ORF">FC15_GL000594</name>
</gene>
<keyword evidence="6 7" id="KW-0131">Cell cycle</keyword>
<evidence type="ECO:0000256" key="8">
    <source>
        <dbReference type="NCBIfam" id="TIGR02209"/>
    </source>
</evidence>
<proteinExistence type="inferred from homology"/>
<dbReference type="GO" id="GO:0005886">
    <property type="term" value="C:plasma membrane"/>
    <property type="evidence" value="ECO:0007669"/>
    <property type="project" value="UniProtKB-SubCell"/>
</dbReference>
<dbReference type="Proteomes" id="UP000051315">
    <property type="component" value="Unassembled WGS sequence"/>
</dbReference>
<dbReference type="AlphaFoldDB" id="A0A0R1VSX3"/>
<sequence length="125" mass="13695">MDSTVRKIQPEFSPEVVTQTEPVASPQVTVREKSKVALSKFEKLMIGAVTCVAVAMMMVLVHTSVNVSSSQRQLQDIQANITNIQTANVDLQQEVGELTSSDRLTTFAKQNGLTFIDGNVRNVTK</sequence>
<evidence type="ECO:0000313" key="10">
    <source>
        <dbReference type="Proteomes" id="UP000051315"/>
    </source>
</evidence>
<dbReference type="NCBIfam" id="TIGR02209">
    <property type="entry name" value="ftsL_broad"/>
    <property type="match status" value="1"/>
</dbReference>
<evidence type="ECO:0000256" key="4">
    <source>
        <dbReference type="ARBA" id="ARBA00022989"/>
    </source>
</evidence>
<dbReference type="HAMAP" id="MF_00910">
    <property type="entry name" value="FtsL"/>
    <property type="match status" value="1"/>
</dbReference>
<dbReference type="EMBL" id="AZFX01000087">
    <property type="protein sequence ID" value="KRM08525.1"/>
    <property type="molecule type" value="Genomic_DNA"/>
</dbReference>
<keyword evidence="4 7" id="KW-1133">Transmembrane helix</keyword>
<dbReference type="GO" id="GO:0032153">
    <property type="term" value="C:cell division site"/>
    <property type="evidence" value="ECO:0007669"/>
    <property type="project" value="UniProtKB-UniRule"/>
</dbReference>
<comment type="similarity">
    <text evidence="7">Belongs to the FtsL family.</text>
</comment>
<protein>
    <recommendedName>
        <fullName evidence="7 8">Cell division protein FtsL</fullName>
    </recommendedName>
</protein>